<gene>
    <name evidence="5" type="primary">yaaH_2</name>
    <name evidence="5" type="ORF">MM817_02181</name>
</gene>
<dbReference type="Proteomes" id="UP001139263">
    <property type="component" value="Unassembled WGS sequence"/>
</dbReference>
<dbReference type="AlphaFoldDB" id="A0A9X1VAG9"/>
<evidence type="ECO:0000313" key="5">
    <source>
        <dbReference type="EMBL" id="MCI0183889.1"/>
    </source>
</evidence>
<dbReference type="Gene3D" id="3.10.350.10">
    <property type="entry name" value="LysM domain"/>
    <property type="match status" value="2"/>
</dbReference>
<accession>A0A9X1VAG9</accession>
<dbReference type="InterPro" id="IPR011583">
    <property type="entry name" value="Chitinase_II/V-like_cat"/>
</dbReference>
<dbReference type="InterPro" id="IPR041704">
    <property type="entry name" value="CFLE_GH18"/>
</dbReference>
<protein>
    <submittedName>
        <fullName evidence="5">Spore germination protein YaaH</fullName>
    </submittedName>
</protein>
<feature type="domain" description="LysM" evidence="3">
    <location>
        <begin position="53"/>
        <end position="97"/>
    </location>
</feature>
<dbReference type="SMART" id="SM00257">
    <property type="entry name" value="LysM"/>
    <property type="match status" value="2"/>
</dbReference>
<dbReference type="PROSITE" id="PS51782">
    <property type="entry name" value="LYSM"/>
    <property type="match status" value="2"/>
</dbReference>
<keyword evidence="6" id="KW-1185">Reference proteome</keyword>
<dbReference type="InterPro" id="IPR036779">
    <property type="entry name" value="LysM_dom_sf"/>
</dbReference>
<dbReference type="EMBL" id="JALBUF010000007">
    <property type="protein sequence ID" value="MCI0183889.1"/>
    <property type="molecule type" value="Genomic_DNA"/>
</dbReference>
<feature type="domain" description="LysM" evidence="3">
    <location>
        <begin position="2"/>
        <end position="45"/>
    </location>
</feature>
<proteinExistence type="predicted"/>
<dbReference type="Gene3D" id="3.10.50.10">
    <property type="match status" value="1"/>
</dbReference>
<evidence type="ECO:0000256" key="1">
    <source>
        <dbReference type="ARBA" id="ARBA00022801"/>
    </source>
</evidence>
<evidence type="ECO:0000259" key="3">
    <source>
        <dbReference type="PROSITE" id="PS51782"/>
    </source>
</evidence>
<dbReference type="GO" id="GO:0016798">
    <property type="term" value="F:hydrolase activity, acting on glycosyl bonds"/>
    <property type="evidence" value="ECO:0007669"/>
    <property type="project" value="UniProtKB-KW"/>
</dbReference>
<dbReference type="GO" id="GO:0008061">
    <property type="term" value="F:chitin binding"/>
    <property type="evidence" value="ECO:0007669"/>
    <property type="project" value="InterPro"/>
</dbReference>
<dbReference type="GO" id="GO:0005975">
    <property type="term" value="P:carbohydrate metabolic process"/>
    <property type="evidence" value="ECO:0007669"/>
    <property type="project" value="InterPro"/>
</dbReference>
<dbReference type="PANTHER" id="PTHR46066:SF2">
    <property type="entry name" value="CHITINASE DOMAIN-CONTAINING PROTEIN 1"/>
    <property type="match status" value="1"/>
</dbReference>
<evidence type="ECO:0000256" key="2">
    <source>
        <dbReference type="ARBA" id="ARBA00023295"/>
    </source>
</evidence>
<dbReference type="SUPFAM" id="SSF51445">
    <property type="entry name" value="(Trans)glycosidases"/>
    <property type="match status" value="1"/>
</dbReference>
<dbReference type="RefSeq" id="WP_241714813.1">
    <property type="nucleotide sequence ID" value="NZ_JALBUF010000007.1"/>
</dbReference>
<evidence type="ECO:0000259" key="4">
    <source>
        <dbReference type="PROSITE" id="PS51910"/>
    </source>
</evidence>
<name>A0A9X1VAG9_9BACL</name>
<dbReference type="CDD" id="cd00118">
    <property type="entry name" value="LysM"/>
    <property type="match status" value="2"/>
</dbReference>
<dbReference type="InterPro" id="IPR018392">
    <property type="entry name" value="LysM"/>
</dbReference>
<keyword evidence="2" id="KW-0326">Glycosidase</keyword>
<evidence type="ECO:0000313" key="6">
    <source>
        <dbReference type="Proteomes" id="UP001139263"/>
    </source>
</evidence>
<dbReference type="InterPro" id="IPR001223">
    <property type="entry name" value="Glyco_hydro18_cat"/>
</dbReference>
<dbReference type="InterPro" id="IPR029070">
    <property type="entry name" value="Chitinase_insertion_sf"/>
</dbReference>
<dbReference type="PANTHER" id="PTHR46066">
    <property type="entry name" value="CHITINASE DOMAIN-CONTAINING PROTEIN 1 FAMILY MEMBER"/>
    <property type="match status" value="1"/>
</dbReference>
<reference evidence="5" key="1">
    <citation type="submission" date="2022-03" db="EMBL/GenBank/DDBJ databases">
        <title>Draft Genome Sequence of Firmicute Strain S0AB, a Heterotrophic Iron/Sulfur-Oxidizing Extreme Acidophile.</title>
        <authorList>
            <person name="Vergara E."/>
            <person name="Pakostova E."/>
            <person name="Johnson D.B."/>
            <person name="Holmes D.S."/>
        </authorList>
    </citation>
    <scope>NUCLEOTIDE SEQUENCE</scope>
    <source>
        <strain evidence="5">S0AB</strain>
    </source>
</reference>
<dbReference type="Gene3D" id="3.20.20.80">
    <property type="entry name" value="Glycosidases"/>
    <property type="match status" value="1"/>
</dbReference>
<dbReference type="GO" id="GO:0012505">
    <property type="term" value="C:endomembrane system"/>
    <property type="evidence" value="ECO:0007669"/>
    <property type="project" value="TreeGrafter"/>
</dbReference>
<organism evidence="5 6">
    <name type="scientific">Sulfoacidibacillus ferrooxidans</name>
    <dbReference type="NCBI Taxonomy" id="2005001"/>
    <lineage>
        <taxon>Bacteria</taxon>
        <taxon>Bacillati</taxon>
        <taxon>Bacillota</taxon>
        <taxon>Bacilli</taxon>
        <taxon>Bacillales</taxon>
        <taxon>Alicyclobacillaceae</taxon>
        <taxon>Sulfoacidibacillus</taxon>
    </lineage>
</organism>
<dbReference type="Pfam" id="PF01476">
    <property type="entry name" value="LysM"/>
    <property type="match status" value="2"/>
</dbReference>
<feature type="domain" description="GH18" evidence="4">
    <location>
        <begin position="107"/>
        <end position="425"/>
    </location>
</feature>
<keyword evidence="1" id="KW-0378">Hydrolase</keyword>
<dbReference type="PROSITE" id="PS51910">
    <property type="entry name" value="GH18_2"/>
    <property type="match status" value="1"/>
</dbReference>
<dbReference type="GO" id="GO:0070492">
    <property type="term" value="F:oligosaccharide binding"/>
    <property type="evidence" value="ECO:0007669"/>
    <property type="project" value="TreeGrafter"/>
</dbReference>
<dbReference type="SMART" id="SM00636">
    <property type="entry name" value="Glyco_18"/>
    <property type="match status" value="1"/>
</dbReference>
<dbReference type="InterPro" id="IPR017853">
    <property type="entry name" value="GH"/>
</dbReference>
<dbReference type="CDD" id="cd02874">
    <property type="entry name" value="GH18_CFLE_spore_hydrolase"/>
    <property type="match status" value="1"/>
</dbReference>
<dbReference type="SUPFAM" id="SSF54106">
    <property type="entry name" value="LysM domain"/>
    <property type="match status" value="2"/>
</dbReference>
<sequence>MYVYSVKKGDTTATVAKMHFIREQELRQINGLTSSKLTPGLNLIIPGKPSTLVHHTVGAGESLTSIARQYDVTVAAVAGTNGLSDHAKLEMGQILFVPVPMKTKREIEVNGYLIPSGTSADRSTVATSGQLTYATIFSYHANFKGDLIPLSANDALSALDQHGVLPLLSVTNYDGTAFSPDLAHTIIHSSDLSTKLFESIEKSLEKETYRGVNIDFEHLQPDDRSAYNAFIRKLADRMHQKGYSVSIALGPKTKNEPNAAWMGAFDYETLGSLVDFIMLMTYEWGWVGGPPMAIAPLNQVRAVLEYAISVIPREKILMGIPTYGYDWDIPDTKNNLATGISPLGAQNLAIDNEATIRFDIMSASPMFRYRVGDQEHEVWYEDAKSILAKFHLVYDMQLRGISFWVLGQPFPQLYDLVTETFHVKK</sequence>
<dbReference type="Pfam" id="PF00704">
    <property type="entry name" value="Glyco_hydro_18"/>
    <property type="match status" value="1"/>
</dbReference>
<comment type="caution">
    <text evidence="5">The sequence shown here is derived from an EMBL/GenBank/DDBJ whole genome shotgun (WGS) entry which is preliminary data.</text>
</comment>